<reference evidence="2 3" key="1">
    <citation type="journal article" date="2017" name="ISME J.">
        <title>Potential for microbial H2 and metal transformations associated with novel bacteria and archaea in deep terrestrial subsurface sediments.</title>
        <authorList>
            <person name="Hernsdorf A.W."/>
            <person name="Amano Y."/>
            <person name="Miyakawa K."/>
            <person name="Ise K."/>
            <person name="Suzuki Y."/>
            <person name="Anantharaman K."/>
            <person name="Probst A."/>
            <person name="Burstein D."/>
            <person name="Thomas B.C."/>
            <person name="Banfield J.F."/>
        </authorList>
    </citation>
    <scope>NUCLEOTIDE SEQUENCE [LARGE SCALE GENOMIC DNA]</scope>
    <source>
        <strain evidence="2">HGW-Falkowbacteria-1</strain>
    </source>
</reference>
<proteinExistence type="predicted"/>
<dbReference type="Proteomes" id="UP000233517">
    <property type="component" value="Unassembled WGS sequence"/>
</dbReference>
<sequence length="108" mass="12220">MDNIEEICSICHQPVLTEFYFCPNCGNNLRERPKPISILTQIGLYILAIFLPPLGLWPGIKYLAKKGKQAKWVGSITIVLTLISSVIVTWSIFNLFNSYLSQLEGVLY</sequence>
<evidence type="ECO:0000313" key="2">
    <source>
        <dbReference type="EMBL" id="PKM91297.1"/>
    </source>
</evidence>
<dbReference type="EMBL" id="PHAI01000002">
    <property type="protein sequence ID" value="PKM91297.1"/>
    <property type="molecule type" value="Genomic_DNA"/>
</dbReference>
<keyword evidence="1" id="KW-1133">Transmembrane helix</keyword>
<name>A0A2N2E997_9BACT</name>
<accession>A0A2N2E997</accession>
<evidence type="ECO:0008006" key="4">
    <source>
        <dbReference type="Google" id="ProtNLM"/>
    </source>
</evidence>
<evidence type="ECO:0000313" key="3">
    <source>
        <dbReference type="Proteomes" id="UP000233517"/>
    </source>
</evidence>
<feature type="transmembrane region" description="Helical" evidence="1">
    <location>
        <begin position="72"/>
        <end position="93"/>
    </location>
</feature>
<dbReference type="AlphaFoldDB" id="A0A2N2E997"/>
<keyword evidence="1" id="KW-0472">Membrane</keyword>
<comment type="caution">
    <text evidence="2">The sequence shown here is derived from an EMBL/GenBank/DDBJ whole genome shotgun (WGS) entry which is preliminary data.</text>
</comment>
<protein>
    <recommendedName>
        <fullName evidence="4">Zinc ribbon domain-containing protein</fullName>
    </recommendedName>
</protein>
<keyword evidence="1" id="KW-0812">Transmembrane</keyword>
<feature type="transmembrane region" description="Helical" evidence="1">
    <location>
        <begin position="38"/>
        <end position="60"/>
    </location>
</feature>
<gene>
    <name evidence="2" type="ORF">CVU82_01715</name>
</gene>
<evidence type="ECO:0000256" key="1">
    <source>
        <dbReference type="SAM" id="Phobius"/>
    </source>
</evidence>
<organism evidence="2 3">
    <name type="scientific">Candidatus Falkowbacteria bacterium HGW-Falkowbacteria-1</name>
    <dbReference type="NCBI Taxonomy" id="2013768"/>
    <lineage>
        <taxon>Bacteria</taxon>
        <taxon>Candidatus Falkowiibacteriota</taxon>
    </lineage>
</organism>